<dbReference type="GO" id="GO:0004181">
    <property type="term" value="F:metallocarboxypeptidase activity"/>
    <property type="evidence" value="ECO:0007669"/>
    <property type="project" value="InterPro"/>
</dbReference>
<dbReference type="OrthoDB" id="7956186at2"/>
<dbReference type="Pfam" id="PF00246">
    <property type="entry name" value="Peptidase_M14"/>
    <property type="match status" value="1"/>
</dbReference>
<keyword evidence="3" id="KW-0121">Carboxypeptidase</keyword>
<feature type="compositionally biased region" description="Basic and acidic residues" evidence="1">
    <location>
        <begin position="159"/>
        <end position="179"/>
    </location>
</feature>
<comment type="caution">
    <text evidence="3">The sequence shown here is derived from an EMBL/GenBank/DDBJ whole genome shotgun (WGS) entry which is preliminary data.</text>
</comment>
<evidence type="ECO:0000259" key="2">
    <source>
        <dbReference type="Pfam" id="PF00246"/>
    </source>
</evidence>
<dbReference type="InterPro" id="IPR000834">
    <property type="entry name" value="Peptidase_M14"/>
</dbReference>
<evidence type="ECO:0000313" key="3">
    <source>
        <dbReference type="EMBL" id="EKP95782.1"/>
    </source>
</evidence>
<keyword evidence="3" id="KW-0645">Protease</keyword>
<dbReference type="AlphaFoldDB" id="K6PS47"/>
<reference evidence="3" key="1">
    <citation type="submission" date="2010-10" db="EMBL/GenBank/DDBJ databases">
        <authorList>
            <consortium name="US DOE Joint Genome Institute (JGI-PGF)"/>
            <person name="Lucas S."/>
            <person name="Copeland A."/>
            <person name="Lapidus A."/>
            <person name="Bruce D."/>
            <person name="Goodwin L."/>
            <person name="Pitluck S."/>
            <person name="Kyrpides N."/>
            <person name="Mavromatis K."/>
            <person name="Detter J.C."/>
            <person name="Han C."/>
            <person name="Land M."/>
            <person name="Hauser L."/>
            <person name="Markowitz V."/>
            <person name="Cheng J.-F."/>
            <person name="Hugenholtz P."/>
            <person name="Woyke T."/>
            <person name="Wu D."/>
            <person name="Pukall R."/>
            <person name="Wahrenburg C."/>
            <person name="Brambilla E."/>
            <person name="Klenk H.-P."/>
            <person name="Eisen J.A."/>
        </authorList>
    </citation>
    <scope>NUCLEOTIDE SEQUENCE [LARGE SCALE GENOMIC DNA]</scope>
    <source>
        <strain evidence="3">DSM 13965</strain>
    </source>
</reference>
<dbReference type="EMBL" id="AENY02000002">
    <property type="protein sequence ID" value="EKP95782.1"/>
    <property type="molecule type" value="Genomic_DNA"/>
</dbReference>
<keyword evidence="4" id="KW-1185">Reference proteome</keyword>
<protein>
    <submittedName>
        <fullName evidence="3">Zinc carboxypeptidase</fullName>
    </submittedName>
</protein>
<gene>
    <name evidence="3" type="ORF">ThesuDRAFT_01542</name>
</gene>
<dbReference type="Proteomes" id="UP000005710">
    <property type="component" value="Unassembled WGS sequence"/>
</dbReference>
<dbReference type="CDD" id="cd06232">
    <property type="entry name" value="M14-like"/>
    <property type="match status" value="1"/>
</dbReference>
<dbReference type="GO" id="GO:0006508">
    <property type="term" value="P:proteolysis"/>
    <property type="evidence" value="ECO:0007669"/>
    <property type="project" value="InterPro"/>
</dbReference>
<dbReference type="Gene3D" id="3.40.630.10">
    <property type="entry name" value="Zn peptidases"/>
    <property type="match status" value="1"/>
</dbReference>
<reference evidence="3" key="2">
    <citation type="submission" date="2012-10" db="EMBL/GenBank/DDBJ databases">
        <title>Improved high-quality draft of Thermaerobacter subterraneus C21, DSM 13965.</title>
        <authorList>
            <consortium name="DOE Joint Genome Institute"/>
            <person name="Eisen J."/>
            <person name="Huntemann M."/>
            <person name="Wei C.-L."/>
            <person name="Han J."/>
            <person name="Detter J.C."/>
            <person name="Han C."/>
            <person name="Tapia R."/>
            <person name="Chen A."/>
            <person name="Kyrpides N."/>
            <person name="Mavromatis K."/>
            <person name="Markowitz V."/>
            <person name="Szeto E."/>
            <person name="Ivanova N."/>
            <person name="Mikhailova N."/>
            <person name="Ovchinnikova G."/>
            <person name="Pagani I."/>
            <person name="Pati A."/>
            <person name="Goodwin L."/>
            <person name="Nordberg H.P."/>
            <person name="Cantor M.N."/>
            <person name="Hua S.X."/>
            <person name="Woyke T."/>
            <person name="Eisen J."/>
            <person name="Klenk H.-P."/>
        </authorList>
    </citation>
    <scope>NUCLEOTIDE SEQUENCE [LARGE SCALE GENOMIC DNA]</scope>
    <source>
        <strain evidence="3">DSM 13965</strain>
    </source>
</reference>
<dbReference type="HOGENOM" id="CLU_267848_0_0_9"/>
<dbReference type="RefSeq" id="WP_006903814.1">
    <property type="nucleotide sequence ID" value="NZ_JH976535.1"/>
</dbReference>
<evidence type="ECO:0000256" key="1">
    <source>
        <dbReference type="SAM" id="MobiDB-lite"/>
    </source>
</evidence>
<dbReference type="GO" id="GO:0008270">
    <property type="term" value="F:zinc ion binding"/>
    <property type="evidence" value="ECO:0007669"/>
    <property type="project" value="InterPro"/>
</dbReference>
<dbReference type="eggNOG" id="COG2866">
    <property type="taxonomic scope" value="Bacteria"/>
</dbReference>
<name>K6PS47_9FIRM</name>
<sequence length="1232" mass="133436">MKLEELFAPGGLLAPGRSEGTGARMPRVQFLLSGEDDVWTGLAMVELAARLGYECEAGDPERLVVRPGQHPSAGAVPVVLLAGTGAAGGPSGRSGRAGPDAGYGRVEVVPQLAGAEYGLRLSAASPRELWKLAAWLAAVGTESLAPAGEPGCGGAGSPDRSRDLAAGRSADRGRGRKGDAGPGQAAVRLDASGRRAEVALRGIQWAPWQPRGDGNSRDIREEGLDLEEAAMPLADLWTPRGFLGSSDGLQPDRVAVHIEPDAATGTWDPEELAGLIMFAFRLGLESTGMSFPLTAAGSLGRPFLVKLAASPAPDGGGEPGGRGHIRLYRRAGGAVLRITGDAAGRGRALQWLATVHASEVLRPAGSRRPALDSPVVALEREAARHRREVAARQRPRLLFEAAIPPEGERFRRVWYERALPAIRARCRPDDEVWVDLRLDQPDDTLQEVAVEVHRSLTQLGFAPDRVHVRGLPAFRQGLFWLLQVVPPVVAQHAGAHTVIIEFARVEPEARSGVGQEGQVRAGGESDAGAPHLDLPIRWLQPLYPVDELLSARTGLPVERIVFQAMAPSGGSGPTYRVTVADGDGQAVWRGEFRVAARRRPYQDVNPHLGHVYVETGLCRVERGDGGSEGGRQPVFEELLPTGAELFWDRYQAEALPLVARHLEEALGGDLGAHQQPFFLTLEVDVQLDTRPDEPLGVRQESLSLAEGLHEDVYFNTLDFFEEWGRKLAGTPFTAPGKVVPRVQARPGKGTMAKVRLTGVGIGARLLEAASSDGGRPRVNVYGVTVDAAGRARATLARAGGTAPTDATEMDYDEAVQRAARAIGARVAQDSAPAGGEAAVSWQRTLFDDESLGQWLAGGANRSVRWSVAGHSFEGRPLYHVFTVGPGRGGIPAPVPGQGADPRDPDVLVVPAKATLFRPTVLFKARHHANEVSSTNALLALVERHLDATAGVNCVMMPLENTDGAALHRRLSQENPRWSLHSARYNALGQEYAAEYFGDRPRAPETRVFPDLWSRWLPDVVVDEHGVPSHEWVQPFGAHGGGRKFTSYWLPRALIYGILPVFATEDGDGWGARQNEMAEFVARFLEDWPVIARENRRWLAVYRKYAADWLPEVFTVEMVRAFVCYRWPVRPDPGGRYAMQRHPEITGVEFITEAADETATGPYLETCALAHLVVDLAILAWLKRQPVTVEETVTIRGERVHRERRRRRPWPAGCRGPADPARAGGSAEGRWTS</sequence>
<proteinExistence type="predicted"/>
<feature type="domain" description="Peptidase M14" evidence="2">
    <location>
        <begin position="863"/>
        <end position="978"/>
    </location>
</feature>
<evidence type="ECO:0000313" key="4">
    <source>
        <dbReference type="Proteomes" id="UP000005710"/>
    </source>
</evidence>
<dbReference type="STRING" id="867903.ThesuDRAFT_01542"/>
<feature type="region of interest" description="Disordered" evidence="1">
    <location>
        <begin position="146"/>
        <end position="189"/>
    </location>
</feature>
<feature type="region of interest" description="Disordered" evidence="1">
    <location>
        <begin position="1197"/>
        <end position="1232"/>
    </location>
</feature>
<organism evidence="3 4">
    <name type="scientific">Thermaerobacter subterraneus DSM 13965</name>
    <dbReference type="NCBI Taxonomy" id="867903"/>
    <lineage>
        <taxon>Bacteria</taxon>
        <taxon>Bacillati</taxon>
        <taxon>Bacillota</taxon>
        <taxon>Clostridia</taxon>
        <taxon>Eubacteriales</taxon>
        <taxon>Clostridiales Family XVII. Incertae Sedis</taxon>
        <taxon>Thermaerobacter</taxon>
    </lineage>
</organism>
<dbReference type="SUPFAM" id="SSF53187">
    <property type="entry name" value="Zn-dependent exopeptidases"/>
    <property type="match status" value="1"/>
</dbReference>
<accession>K6PS47</accession>
<keyword evidence="3" id="KW-0378">Hydrolase</keyword>